<dbReference type="AlphaFoldDB" id="A0A8S1RX20"/>
<comment type="caution">
    <text evidence="1">The sequence shown here is derived from an EMBL/GenBank/DDBJ whole genome shotgun (WGS) entry which is preliminary data.</text>
</comment>
<proteinExistence type="predicted"/>
<gene>
    <name evidence="1" type="ORF">PSON_ATCC_30995.1.T3620002</name>
</gene>
<dbReference type="EMBL" id="CAJJDN010000362">
    <property type="protein sequence ID" value="CAD8131034.1"/>
    <property type="molecule type" value="Genomic_DNA"/>
</dbReference>
<dbReference type="PANTHER" id="PTHR33706">
    <property type="entry name" value="MORN VARIANT REPEAT PROTEIN"/>
    <property type="match status" value="1"/>
</dbReference>
<dbReference type="CDD" id="cd19756">
    <property type="entry name" value="Bbox2"/>
    <property type="match status" value="1"/>
</dbReference>
<keyword evidence="2" id="KW-1185">Reference proteome</keyword>
<evidence type="ECO:0000313" key="2">
    <source>
        <dbReference type="Proteomes" id="UP000692954"/>
    </source>
</evidence>
<organism evidence="1 2">
    <name type="scientific">Paramecium sonneborni</name>
    <dbReference type="NCBI Taxonomy" id="65129"/>
    <lineage>
        <taxon>Eukaryota</taxon>
        <taxon>Sar</taxon>
        <taxon>Alveolata</taxon>
        <taxon>Ciliophora</taxon>
        <taxon>Intramacronucleata</taxon>
        <taxon>Oligohymenophorea</taxon>
        <taxon>Peniculida</taxon>
        <taxon>Parameciidae</taxon>
        <taxon>Paramecium</taxon>
    </lineage>
</organism>
<reference evidence="1" key="1">
    <citation type="submission" date="2021-01" db="EMBL/GenBank/DDBJ databases">
        <authorList>
            <consortium name="Genoscope - CEA"/>
            <person name="William W."/>
        </authorList>
    </citation>
    <scope>NUCLEOTIDE SEQUENCE</scope>
</reference>
<name>A0A8S1RX20_9CILI</name>
<sequence length="757" mass="90051">MINDMCEEHPNKKIIYMCLYNDTCRKKLCEICYQSHEQITSQPSRIIKIEWITHKSTVKNIEKEFVQMLEQKQNLNKFKLNQIIEQVIKFFEELKMIKRFKMDNDEYLDVTENEFQIKNMLEQKKTILIIINQILLTQQEILKINNQVDMQSLIYSTYQENYNNTILQGPTIFGFLHGKYVRIIDGVQKQGYNMQLSQIIGKWRKYGIKTKKIQNQMSIQIEQNEEEISYIKDGQIQKIVELNILQITNMDWFGIYKNEKKYGRWHILWRGDNLNIGGDFNENGAKTGQWTEIFENYREYDYILIIKAFSKFILMDNTKIEQKLDNGIQIIIIILSLVDNTITKDKNMDNGQSCMKILVINFNSILLENIQEEQNEVCGLLYKDQIITKLCKGGGIYNQKGMKTGSWIELHEKSYMDLEIIIMEEKQEYGRKIGMWNSKITNQIFGYFQNNNHKYNELFREKGKYDEKEQKCGKWVEYQKNFINKLTMKQDYINQISWIWGIIRMDKRGFGFYDNRGMKNGLWIQLDKNYKDYDEIVLIGSYQNGNKIGGGQYDLNGIKQGKWQIFKLLSGPKYEVLLSQFTGMYQNGNKIEKWNQYYNFNFFGSLLQCGGYYDNLGMKTGRWKEQKNKDIDILHYSSGCEVVHEGEYQNGIRIGRWDIYDKYQKYQLGGGNYLQNGIKDGIWTELSLNFTYRSCRVWEGLYKNGLKIGQWELKEKKGKELKYNQIIQFKQQSMLVQQCSNKDRLINADFKQLMKLH</sequence>
<dbReference type="Proteomes" id="UP000692954">
    <property type="component" value="Unassembled WGS sequence"/>
</dbReference>
<dbReference type="PANTHER" id="PTHR33706:SF1">
    <property type="entry name" value="TPR REPEAT PROTEIN"/>
    <property type="match status" value="1"/>
</dbReference>
<accession>A0A8S1RX20</accession>
<protein>
    <submittedName>
        <fullName evidence="1">Uncharacterized protein</fullName>
    </submittedName>
</protein>
<evidence type="ECO:0000313" key="1">
    <source>
        <dbReference type="EMBL" id="CAD8131034.1"/>
    </source>
</evidence>